<gene>
    <name evidence="2" type="ORF">O3P16_17500</name>
</gene>
<feature type="domain" description="Heavy metal binding" evidence="1">
    <location>
        <begin position="12"/>
        <end position="37"/>
    </location>
</feature>
<protein>
    <submittedName>
        <fullName evidence="2">Heavy metal-binding domain-containing protein</fullName>
    </submittedName>
</protein>
<reference evidence="2 3" key="1">
    <citation type="submission" date="2022-12" db="EMBL/GenBank/DDBJ databases">
        <title>Chitinophagaceae gen. sp. nov., a new member of the family Chitinophagaceae, isolated from soil in a chemical factory.</title>
        <authorList>
            <person name="Ke Z."/>
        </authorList>
    </citation>
    <scope>NUCLEOTIDE SEQUENCE [LARGE SCALE GENOMIC DNA]</scope>
    <source>
        <strain evidence="2 3">LY-5</strain>
    </source>
</reference>
<dbReference type="InterPro" id="IPR045800">
    <property type="entry name" value="HMBD"/>
</dbReference>
<dbReference type="RefSeq" id="WP_407032942.1">
    <property type="nucleotide sequence ID" value="NZ_JAQGEF010000036.1"/>
</dbReference>
<dbReference type="Proteomes" id="UP001210231">
    <property type="component" value="Unassembled WGS sequence"/>
</dbReference>
<evidence type="ECO:0000313" key="3">
    <source>
        <dbReference type="Proteomes" id="UP001210231"/>
    </source>
</evidence>
<evidence type="ECO:0000313" key="2">
    <source>
        <dbReference type="EMBL" id="MDA3616612.1"/>
    </source>
</evidence>
<name>A0ABT4UP39_9BACT</name>
<evidence type="ECO:0000259" key="1">
    <source>
        <dbReference type="Pfam" id="PF19335"/>
    </source>
</evidence>
<accession>A0ABT4UP39</accession>
<comment type="caution">
    <text evidence="2">The sequence shown here is derived from an EMBL/GenBank/DDBJ whole genome shotgun (WGS) entry which is preliminary data.</text>
</comment>
<dbReference type="EMBL" id="JAQGEF010000036">
    <property type="protein sequence ID" value="MDA3616612.1"/>
    <property type="molecule type" value="Genomic_DNA"/>
</dbReference>
<organism evidence="2 3">
    <name type="scientific">Polluticaenibacter yanchengensis</name>
    <dbReference type="NCBI Taxonomy" id="3014562"/>
    <lineage>
        <taxon>Bacteria</taxon>
        <taxon>Pseudomonadati</taxon>
        <taxon>Bacteroidota</taxon>
        <taxon>Chitinophagia</taxon>
        <taxon>Chitinophagales</taxon>
        <taxon>Chitinophagaceae</taxon>
        <taxon>Polluticaenibacter</taxon>
    </lineage>
</organism>
<dbReference type="Pfam" id="PF19335">
    <property type="entry name" value="HMBD"/>
    <property type="match status" value="1"/>
</dbReference>
<proteinExistence type="predicted"/>
<keyword evidence="3" id="KW-1185">Reference proteome</keyword>
<sequence>MNKNQKQLNNMYTCPMHPEVTGNEGDKCPKCGMTLIPSNKDKGNKPEVKISTGSQYIEAGTPINLSISITEQGENLTLDVVHEKKIHLLIVNEELSWFDHIHPEEQPDGKYHISETFPAAGKYLLFIDYKSSGGFQDVHMHRIEVQGIIPEKTKMRQTKLVSTVNEYTVSLLNGAELTTKNIQYLQFSVAKNGRELEEKDMQLYLGATAHIVMISEADYKFLHIHPVFDRNFPIYAETIIKKDGIYRMWVQFKMEDKVHTADFTVNVLKVEQPVENHSEAHHH</sequence>